<dbReference type="PANTHER" id="PTHR34070">
    <property type="entry name" value="ARMADILLO-TYPE FOLD"/>
    <property type="match status" value="1"/>
</dbReference>
<evidence type="ECO:0000313" key="2">
    <source>
        <dbReference type="Proteomes" id="UP000292886"/>
    </source>
</evidence>
<dbReference type="RefSeq" id="WP_133362308.1">
    <property type="nucleotide sequence ID" value="NZ_CP037940.1"/>
</dbReference>
<name>A0A4P6YRF7_9LACO</name>
<dbReference type="Proteomes" id="UP000292886">
    <property type="component" value="Chromosome"/>
</dbReference>
<dbReference type="GO" id="GO:0032259">
    <property type="term" value="P:methylation"/>
    <property type="evidence" value="ECO:0007669"/>
    <property type="project" value="UniProtKB-KW"/>
</dbReference>
<dbReference type="SUPFAM" id="SSF48371">
    <property type="entry name" value="ARM repeat"/>
    <property type="match status" value="1"/>
</dbReference>
<gene>
    <name evidence="1" type="ORF">EQG49_01515</name>
</gene>
<accession>A0A4P6YRF7</accession>
<keyword evidence="1" id="KW-0808">Transferase</keyword>
<protein>
    <submittedName>
        <fullName evidence="1">6-O-methylguanine DNA methyltransferase</fullName>
    </submittedName>
</protein>
<dbReference type="Gene3D" id="1.25.40.290">
    <property type="entry name" value="ARM repeat domains"/>
    <property type="match status" value="1"/>
</dbReference>
<dbReference type="Gene3D" id="1.20.1660.10">
    <property type="entry name" value="Hypothetical protein (EF3068)"/>
    <property type="match status" value="1"/>
</dbReference>
<proteinExistence type="predicted"/>
<dbReference type="OrthoDB" id="9775346at2"/>
<dbReference type="InterPro" id="IPR014825">
    <property type="entry name" value="DNA_alkylation"/>
</dbReference>
<dbReference type="AlphaFoldDB" id="A0A4P6YRF7"/>
<dbReference type="GO" id="GO:0008168">
    <property type="term" value="F:methyltransferase activity"/>
    <property type="evidence" value="ECO:0007669"/>
    <property type="project" value="UniProtKB-KW"/>
</dbReference>
<keyword evidence="2" id="KW-1185">Reference proteome</keyword>
<dbReference type="KEGG" id="wei:EQG49_01515"/>
<reference evidence="2" key="1">
    <citation type="submission" date="2019-03" db="EMBL/GenBank/DDBJ databases">
        <title>Weissella sp. 26KH-42 Genome sequencing.</title>
        <authorList>
            <person name="Heo J."/>
            <person name="Kim S.-J."/>
            <person name="Kim J.-S."/>
            <person name="Hong S.-B."/>
            <person name="Kwon S.-W."/>
        </authorList>
    </citation>
    <scope>NUCLEOTIDE SEQUENCE [LARGE SCALE GENOMIC DNA]</scope>
    <source>
        <strain evidence="2">26KH-42</strain>
    </source>
</reference>
<keyword evidence="1" id="KW-0489">Methyltransferase</keyword>
<dbReference type="EMBL" id="CP037940">
    <property type="protein sequence ID" value="QBO35228.1"/>
    <property type="molecule type" value="Genomic_DNA"/>
</dbReference>
<dbReference type="PANTHER" id="PTHR34070:SF1">
    <property type="entry name" value="DNA ALKYLATION REPAIR PROTEIN"/>
    <property type="match status" value="1"/>
</dbReference>
<sequence>MTELILPTHPENIAAMEAYMKHLFKYQGVKKPELRQLERELFKESRQWDEPELLKQVKYYWEKPTREYQYVAMDLLEKNYKRSGAATLLYMSELVENHPWWDSVDTLRKTIGLILRNKPELWAEWSQYYLKHASFWSRRVAITLQLQFHEATNLDYLVTAIENDLHTDEFFVQKAIGWALREVFKDNPDWVTTFIANHPSMSNLAVREALKNANK</sequence>
<dbReference type="Pfam" id="PF08713">
    <property type="entry name" value="DNA_alkylation"/>
    <property type="match status" value="1"/>
</dbReference>
<evidence type="ECO:0000313" key="1">
    <source>
        <dbReference type="EMBL" id="QBO35228.1"/>
    </source>
</evidence>
<organism evidence="1 2">
    <name type="scientific">Periweissella cryptocerci</name>
    <dbReference type="NCBI Taxonomy" id="2506420"/>
    <lineage>
        <taxon>Bacteria</taxon>
        <taxon>Bacillati</taxon>
        <taxon>Bacillota</taxon>
        <taxon>Bacilli</taxon>
        <taxon>Lactobacillales</taxon>
        <taxon>Lactobacillaceae</taxon>
        <taxon>Periweissella</taxon>
    </lineage>
</organism>
<dbReference type="InterPro" id="IPR016024">
    <property type="entry name" value="ARM-type_fold"/>
</dbReference>